<dbReference type="Proteomes" id="UP000250369">
    <property type="component" value="Unassembled WGS sequence"/>
</dbReference>
<dbReference type="AlphaFoldDB" id="A0A329MS41"/>
<keyword evidence="5 6" id="KW-0472">Membrane</keyword>
<name>A0A329MS41_9BACL</name>
<dbReference type="SUPFAM" id="SSF158472">
    <property type="entry name" value="HAMP domain-like"/>
    <property type="match status" value="1"/>
</dbReference>
<dbReference type="SUPFAM" id="SSF55874">
    <property type="entry name" value="ATPase domain of HSP90 chaperone/DNA topoisomerase II/histidine kinase"/>
    <property type="match status" value="1"/>
</dbReference>
<dbReference type="RefSeq" id="WP_113029779.1">
    <property type="nucleotide sequence ID" value="NZ_QMFB01000002.1"/>
</dbReference>
<protein>
    <submittedName>
        <fullName evidence="8">Two-component sensor histidine kinase</fullName>
    </submittedName>
</protein>
<evidence type="ECO:0000256" key="2">
    <source>
        <dbReference type="ARBA" id="ARBA00022475"/>
    </source>
</evidence>
<evidence type="ECO:0000256" key="4">
    <source>
        <dbReference type="ARBA" id="ARBA00022679"/>
    </source>
</evidence>
<keyword evidence="6" id="KW-0812">Transmembrane</keyword>
<evidence type="ECO:0000259" key="7">
    <source>
        <dbReference type="PROSITE" id="PS50885"/>
    </source>
</evidence>
<keyword evidence="2" id="KW-1003">Cell membrane</keyword>
<dbReference type="SMART" id="SM00304">
    <property type="entry name" value="HAMP"/>
    <property type="match status" value="1"/>
</dbReference>
<keyword evidence="3" id="KW-0597">Phosphoprotein</keyword>
<keyword evidence="8" id="KW-0418">Kinase</keyword>
<accession>A0A329MS41</accession>
<keyword evidence="4" id="KW-0808">Transferase</keyword>
<dbReference type="GO" id="GO:0000155">
    <property type="term" value="F:phosphorelay sensor kinase activity"/>
    <property type="evidence" value="ECO:0007669"/>
    <property type="project" value="InterPro"/>
</dbReference>
<dbReference type="OrthoDB" id="2062925at2"/>
<evidence type="ECO:0000256" key="6">
    <source>
        <dbReference type="SAM" id="Phobius"/>
    </source>
</evidence>
<feature type="transmembrane region" description="Helical" evidence="6">
    <location>
        <begin position="12"/>
        <end position="38"/>
    </location>
</feature>
<dbReference type="InterPro" id="IPR036890">
    <property type="entry name" value="HATPase_C_sf"/>
</dbReference>
<evidence type="ECO:0000313" key="9">
    <source>
        <dbReference type="Proteomes" id="UP000250369"/>
    </source>
</evidence>
<comment type="subcellular location">
    <subcellularLocation>
        <location evidence="1">Cell membrane</location>
        <topology evidence="1">Multi-pass membrane protein</topology>
    </subcellularLocation>
</comment>
<keyword evidence="6" id="KW-1133">Transmembrane helix</keyword>
<evidence type="ECO:0000313" key="8">
    <source>
        <dbReference type="EMBL" id="RAV22372.1"/>
    </source>
</evidence>
<sequence length="589" mass="67698">MIPRLLFWKRSIFVRLLLIFVIIMIPIYLIGLGMYKWWIGTLQEEILKSKFSQISFYMTRLEREIQGIKLLQSDVVMGDDINRLANGEAYMDDYEKGFYMLKLQQRLAAIKSSSAYIAGVKAFIPSIRRTIPEWGSIEELTEHEKSEMGMHENSTFAQLIYDKEDIVLNSFFPLNYVSKSVSPLYALQIRLSSDELRNAIGQFDVNSGSGSMMIDTQNRFMVNTGDNPVVTDQIRSALEGLLQQSGDGKSSIAINGSRYLVIYKTSSYLGMTLCNYIPEDQLYSPVRKYRVWVWGLSAASVALAGIFAYSIYRIIRRPLKHLIQAFKRIETGNMKVPIRYRYDDEFGFLYNRFNTMTERLNTLIDQSYKQTILIQRAELKQLQAQINPHFLYNSFFILYTMTKREDYDQLMKFQLQLGEYFQFLTRNTSDDVPLEAETDHARTYCDIQAIRFQKRIRIRFGDVPAKFAGMNVPRLILQPIIENAFEHGLESKEESGLLQIQFHASSEALSVTIDDNGELLSDEQIVKLQTCLDSGENVSEITGIVNIHRRIRLYFGESSGIAVARSELGGLAVRLTMVVAESEFRGEGE</sequence>
<gene>
    <name evidence="8" type="ORF">DQG23_05360</name>
</gene>
<evidence type="ECO:0000256" key="3">
    <source>
        <dbReference type="ARBA" id="ARBA00022553"/>
    </source>
</evidence>
<reference evidence="8 9" key="1">
    <citation type="journal article" date="2009" name="Int. J. Syst. Evol. Microbiol.">
        <title>Paenibacillus contaminans sp. nov., isolated from a contaminated laboratory plate.</title>
        <authorList>
            <person name="Chou J.H."/>
            <person name="Lee J.H."/>
            <person name="Lin M.C."/>
            <person name="Chang P.S."/>
            <person name="Arun A.B."/>
            <person name="Young C.C."/>
            <person name="Chen W.M."/>
        </authorList>
    </citation>
    <scope>NUCLEOTIDE SEQUENCE [LARGE SCALE GENOMIC DNA]</scope>
    <source>
        <strain evidence="8 9">CKOBP-6</strain>
    </source>
</reference>
<dbReference type="Pfam" id="PF06580">
    <property type="entry name" value="His_kinase"/>
    <property type="match status" value="1"/>
</dbReference>
<dbReference type="EMBL" id="QMFB01000002">
    <property type="protein sequence ID" value="RAV22372.1"/>
    <property type="molecule type" value="Genomic_DNA"/>
</dbReference>
<keyword evidence="9" id="KW-1185">Reference proteome</keyword>
<evidence type="ECO:0000256" key="5">
    <source>
        <dbReference type="ARBA" id="ARBA00023136"/>
    </source>
</evidence>
<dbReference type="InterPro" id="IPR010559">
    <property type="entry name" value="Sig_transdc_His_kin_internal"/>
</dbReference>
<proteinExistence type="predicted"/>
<dbReference type="Gene3D" id="3.30.565.10">
    <property type="entry name" value="Histidine kinase-like ATPase, C-terminal domain"/>
    <property type="match status" value="1"/>
</dbReference>
<feature type="transmembrane region" description="Helical" evidence="6">
    <location>
        <begin position="291"/>
        <end position="312"/>
    </location>
</feature>
<evidence type="ECO:0000256" key="1">
    <source>
        <dbReference type="ARBA" id="ARBA00004651"/>
    </source>
</evidence>
<dbReference type="PROSITE" id="PS50885">
    <property type="entry name" value="HAMP"/>
    <property type="match status" value="1"/>
</dbReference>
<comment type="caution">
    <text evidence="8">The sequence shown here is derived from an EMBL/GenBank/DDBJ whole genome shotgun (WGS) entry which is preliminary data.</text>
</comment>
<dbReference type="Gene3D" id="1.10.8.500">
    <property type="entry name" value="HAMP domain in histidine kinase"/>
    <property type="match status" value="1"/>
</dbReference>
<dbReference type="Pfam" id="PF00672">
    <property type="entry name" value="HAMP"/>
    <property type="match status" value="1"/>
</dbReference>
<dbReference type="GO" id="GO:0005886">
    <property type="term" value="C:plasma membrane"/>
    <property type="evidence" value="ECO:0007669"/>
    <property type="project" value="UniProtKB-SubCell"/>
</dbReference>
<dbReference type="InterPro" id="IPR050640">
    <property type="entry name" value="Bact_2-comp_sensor_kinase"/>
</dbReference>
<dbReference type="Gene3D" id="3.30.450.20">
    <property type="entry name" value="PAS domain"/>
    <property type="match status" value="1"/>
</dbReference>
<organism evidence="8 9">
    <name type="scientific">Paenibacillus contaminans</name>
    <dbReference type="NCBI Taxonomy" id="450362"/>
    <lineage>
        <taxon>Bacteria</taxon>
        <taxon>Bacillati</taxon>
        <taxon>Bacillota</taxon>
        <taxon>Bacilli</taxon>
        <taxon>Bacillales</taxon>
        <taxon>Paenibacillaceae</taxon>
        <taxon>Paenibacillus</taxon>
    </lineage>
</organism>
<dbReference type="PANTHER" id="PTHR34220:SF7">
    <property type="entry name" value="SENSOR HISTIDINE KINASE YPDA"/>
    <property type="match status" value="1"/>
</dbReference>
<dbReference type="CDD" id="cd06225">
    <property type="entry name" value="HAMP"/>
    <property type="match status" value="1"/>
</dbReference>
<dbReference type="InterPro" id="IPR003660">
    <property type="entry name" value="HAMP_dom"/>
</dbReference>
<dbReference type="PANTHER" id="PTHR34220">
    <property type="entry name" value="SENSOR HISTIDINE KINASE YPDA"/>
    <property type="match status" value="1"/>
</dbReference>
<feature type="domain" description="HAMP" evidence="7">
    <location>
        <begin position="313"/>
        <end position="365"/>
    </location>
</feature>